<evidence type="ECO:0000313" key="3">
    <source>
        <dbReference type="Proteomes" id="UP000660110"/>
    </source>
</evidence>
<dbReference type="GO" id="GO:0006352">
    <property type="term" value="P:DNA-templated transcription initiation"/>
    <property type="evidence" value="ECO:0007669"/>
    <property type="project" value="InterPro"/>
</dbReference>
<dbReference type="RefSeq" id="WP_188378571.1">
    <property type="nucleotide sequence ID" value="NZ_BMEL01000004.1"/>
</dbReference>
<comment type="caution">
    <text evidence="2">The sequence shown here is derived from an EMBL/GenBank/DDBJ whole genome shotgun (WGS) entry which is preliminary data.</text>
</comment>
<sequence>MSVDDLEFERIVLENERLIHYHIRSLHINDATGDFFAIGLEALWRAYDSYDPDVGKFSTYLSWKVRNALIDEIRKDARRLQHQSFLLQTQTTLSNLMSEDVIVDQYLWDQVKENLNINQWKWIYYFIIHDLSVGQIASLEKVSKDTVKNWGRQARKKLRLILNKQTTFQL</sequence>
<dbReference type="SUPFAM" id="SSF88946">
    <property type="entry name" value="Sigma2 domain of RNA polymerase sigma factors"/>
    <property type="match status" value="1"/>
</dbReference>
<evidence type="ECO:0000313" key="2">
    <source>
        <dbReference type="EMBL" id="GGF30914.1"/>
    </source>
</evidence>
<keyword evidence="3" id="KW-1185">Reference proteome</keyword>
<proteinExistence type="predicted"/>
<dbReference type="EMBL" id="BMEL01000004">
    <property type="protein sequence ID" value="GGF30914.1"/>
    <property type="molecule type" value="Genomic_DNA"/>
</dbReference>
<dbReference type="Pfam" id="PF04542">
    <property type="entry name" value="Sigma70_r2"/>
    <property type="match status" value="1"/>
</dbReference>
<accession>A0A917EYH8</accession>
<evidence type="ECO:0000259" key="1">
    <source>
        <dbReference type="Pfam" id="PF04542"/>
    </source>
</evidence>
<dbReference type="SUPFAM" id="SSF88659">
    <property type="entry name" value="Sigma3 and sigma4 domains of RNA polymerase sigma factors"/>
    <property type="match status" value="1"/>
</dbReference>
<dbReference type="AlphaFoldDB" id="A0A917EYH8"/>
<dbReference type="Proteomes" id="UP000660110">
    <property type="component" value="Unassembled WGS sequence"/>
</dbReference>
<dbReference type="Gene3D" id="1.10.10.10">
    <property type="entry name" value="Winged helix-like DNA-binding domain superfamily/Winged helix DNA-binding domain"/>
    <property type="match status" value="1"/>
</dbReference>
<dbReference type="GO" id="GO:0003700">
    <property type="term" value="F:DNA-binding transcription factor activity"/>
    <property type="evidence" value="ECO:0007669"/>
    <property type="project" value="InterPro"/>
</dbReference>
<gene>
    <name evidence="2" type="ORF">GCM10010954_32600</name>
</gene>
<feature type="domain" description="RNA polymerase sigma-70 region 2" evidence="1">
    <location>
        <begin position="12"/>
        <end position="79"/>
    </location>
</feature>
<reference evidence="2" key="2">
    <citation type="submission" date="2020-09" db="EMBL/GenBank/DDBJ databases">
        <authorList>
            <person name="Sun Q."/>
            <person name="Zhou Y."/>
        </authorList>
    </citation>
    <scope>NUCLEOTIDE SEQUENCE</scope>
    <source>
        <strain evidence="2">CGMCC 1.12153</strain>
    </source>
</reference>
<dbReference type="InterPro" id="IPR013325">
    <property type="entry name" value="RNA_pol_sigma_r2"/>
</dbReference>
<protein>
    <recommendedName>
        <fullName evidence="1">RNA polymerase sigma-70 region 2 domain-containing protein</fullName>
    </recommendedName>
</protein>
<dbReference type="InterPro" id="IPR014284">
    <property type="entry name" value="RNA_pol_sigma-70_dom"/>
</dbReference>
<reference evidence="2" key="1">
    <citation type="journal article" date="2014" name="Int. J. Syst. Evol. Microbiol.">
        <title>Complete genome sequence of Corynebacterium casei LMG S-19264T (=DSM 44701T), isolated from a smear-ripened cheese.</title>
        <authorList>
            <consortium name="US DOE Joint Genome Institute (JGI-PGF)"/>
            <person name="Walter F."/>
            <person name="Albersmeier A."/>
            <person name="Kalinowski J."/>
            <person name="Ruckert C."/>
        </authorList>
    </citation>
    <scope>NUCLEOTIDE SEQUENCE</scope>
    <source>
        <strain evidence="2">CGMCC 1.12153</strain>
    </source>
</reference>
<dbReference type="Gene3D" id="1.10.1740.10">
    <property type="match status" value="1"/>
</dbReference>
<dbReference type="NCBIfam" id="TIGR02937">
    <property type="entry name" value="sigma70-ECF"/>
    <property type="match status" value="1"/>
</dbReference>
<name>A0A917EYH8_HALAA</name>
<dbReference type="InterPro" id="IPR007627">
    <property type="entry name" value="RNA_pol_sigma70_r2"/>
</dbReference>
<organism evidence="2 3">
    <name type="scientific">Halobacillus andaensis</name>
    <dbReference type="NCBI Taxonomy" id="1176239"/>
    <lineage>
        <taxon>Bacteria</taxon>
        <taxon>Bacillati</taxon>
        <taxon>Bacillota</taxon>
        <taxon>Bacilli</taxon>
        <taxon>Bacillales</taxon>
        <taxon>Bacillaceae</taxon>
        <taxon>Halobacillus</taxon>
    </lineage>
</organism>
<dbReference type="InterPro" id="IPR036388">
    <property type="entry name" value="WH-like_DNA-bd_sf"/>
</dbReference>
<dbReference type="InterPro" id="IPR013324">
    <property type="entry name" value="RNA_pol_sigma_r3/r4-like"/>
</dbReference>